<dbReference type="AlphaFoldDB" id="A0A2P2L9C7"/>
<dbReference type="PANTHER" id="PTHR12873">
    <property type="entry name" value="T7-LIKE MITOCHONDRIAL DNA HELICASE"/>
    <property type="match status" value="1"/>
</dbReference>
<sequence>MLRFASYNPDNNLRKLVLLSSSSSLLHLHMGSKFLLKPSTLFPAIPSASSSFSSSNRNFHRSFITGLFPVFCSKPTSRIHPSFLKTNGLSYTPLPSPVHRENMGKEQENLEILRRKLEEMGVYLDPFAPGQYNGLICPRCKGGDSEEKSFALFVSQDGSSASWICFRAKCGWTGGTRPYADSKSMYRSLHQLTKVKQIREITEQGLGLEPLCDELLGYFKERLISAETLRRNGVMQKSDGNQIAIAFPYRRDGVFVNCKYRDINKRFWQEKDTEKIFYGLDDIKKAEDIIIVEGEIDKLSMEEAGFRNCVSVPDGAPPSISKKELPPEDKLGHQISVSLELQGVLEKGVSYNTRY</sequence>
<dbReference type="GO" id="GO:0043139">
    <property type="term" value="F:5'-3' DNA helicase activity"/>
    <property type="evidence" value="ECO:0007669"/>
    <property type="project" value="InterPro"/>
</dbReference>
<dbReference type="InterPro" id="IPR034154">
    <property type="entry name" value="TOPRIM_DnaG/twinkle"/>
</dbReference>
<dbReference type="CDD" id="cd01029">
    <property type="entry name" value="TOPRIM_primases"/>
    <property type="match status" value="1"/>
</dbReference>
<name>A0A2P2L9C7_RHIMU</name>
<proteinExistence type="predicted"/>
<dbReference type="GO" id="GO:0003697">
    <property type="term" value="F:single-stranded DNA binding"/>
    <property type="evidence" value="ECO:0007669"/>
    <property type="project" value="InterPro"/>
</dbReference>
<evidence type="ECO:0000313" key="1">
    <source>
        <dbReference type="EMBL" id="MBX14561.1"/>
    </source>
</evidence>
<reference evidence="1" key="1">
    <citation type="submission" date="2018-02" db="EMBL/GenBank/DDBJ databases">
        <title>Rhizophora mucronata_Transcriptome.</title>
        <authorList>
            <person name="Meera S.P."/>
            <person name="Sreeshan A."/>
            <person name="Augustine A."/>
        </authorList>
    </citation>
    <scope>NUCLEOTIDE SEQUENCE</scope>
    <source>
        <tissue evidence="1">Leaf</tissue>
    </source>
</reference>
<protein>
    <submittedName>
        <fullName evidence="1">Twinkle homolog proteinic/mitochondrial</fullName>
    </submittedName>
</protein>
<dbReference type="EMBL" id="GGEC01034077">
    <property type="protein sequence ID" value="MBX14561.1"/>
    <property type="molecule type" value="Transcribed_RNA"/>
</dbReference>
<organism evidence="1">
    <name type="scientific">Rhizophora mucronata</name>
    <name type="common">Asiatic mangrove</name>
    <dbReference type="NCBI Taxonomy" id="61149"/>
    <lineage>
        <taxon>Eukaryota</taxon>
        <taxon>Viridiplantae</taxon>
        <taxon>Streptophyta</taxon>
        <taxon>Embryophyta</taxon>
        <taxon>Tracheophyta</taxon>
        <taxon>Spermatophyta</taxon>
        <taxon>Magnoliopsida</taxon>
        <taxon>eudicotyledons</taxon>
        <taxon>Gunneridae</taxon>
        <taxon>Pentapetalae</taxon>
        <taxon>rosids</taxon>
        <taxon>fabids</taxon>
        <taxon>Malpighiales</taxon>
        <taxon>Rhizophoraceae</taxon>
        <taxon>Rhizophora</taxon>
    </lineage>
</organism>
<dbReference type="Gene3D" id="3.40.1360.10">
    <property type="match status" value="1"/>
</dbReference>
<accession>A0A2P2L9C7</accession>
<dbReference type="PANTHER" id="PTHR12873:SF0">
    <property type="entry name" value="TWINKLE MTDNA HELICASE"/>
    <property type="match status" value="1"/>
</dbReference>
<dbReference type="InterPro" id="IPR027032">
    <property type="entry name" value="Twinkle-like"/>
</dbReference>
<dbReference type="SUPFAM" id="SSF56731">
    <property type="entry name" value="DNA primase core"/>
    <property type="match status" value="1"/>
</dbReference>